<evidence type="ECO:0000313" key="2">
    <source>
        <dbReference type="Proteomes" id="UP000544090"/>
    </source>
</evidence>
<gene>
    <name evidence="1" type="ORF">HGG74_15745</name>
</gene>
<name>A0A7X6HF19_9MICC</name>
<dbReference type="EMBL" id="JAAZSQ010000018">
    <property type="protein sequence ID" value="NKX55963.1"/>
    <property type="molecule type" value="Genomic_DNA"/>
</dbReference>
<evidence type="ECO:0000313" key="1">
    <source>
        <dbReference type="EMBL" id="NKX55963.1"/>
    </source>
</evidence>
<protein>
    <submittedName>
        <fullName evidence="1">Uncharacterized protein</fullName>
    </submittedName>
</protein>
<proteinExistence type="predicted"/>
<dbReference type="AlphaFoldDB" id="A0A7X6HF19"/>
<dbReference type="RefSeq" id="WP_168487876.1">
    <property type="nucleotide sequence ID" value="NZ_JAAZSQ010000018.1"/>
</dbReference>
<comment type="caution">
    <text evidence="1">The sequence shown here is derived from an EMBL/GenBank/DDBJ whole genome shotgun (WGS) entry which is preliminary data.</text>
</comment>
<accession>A0A7X6HF19</accession>
<dbReference type="Proteomes" id="UP000544090">
    <property type="component" value="Unassembled WGS sequence"/>
</dbReference>
<sequence>MPAEYTSRKRALGRIADSLARHQPVRRENGPGQTCRNQACNRVIFLNRQDIYNHQAVVLANDLQADLDFMLETALEDAAGSGAEPGHELLAEIRAEYLVLAPAPAPASS</sequence>
<reference evidence="1 2" key="1">
    <citation type="submission" date="2020-04" db="EMBL/GenBank/DDBJ databases">
        <title>Arthrobacter sp. nov.</title>
        <authorList>
            <person name="Liu S."/>
        </authorList>
    </citation>
    <scope>NUCLEOTIDE SEQUENCE [LARGE SCALE GENOMIC DNA]</scope>
    <source>
        <strain evidence="1 2">E918</strain>
    </source>
</reference>
<organism evidence="1 2">
    <name type="scientific">Arthrobacter mobilis</name>
    <dbReference type="NCBI Taxonomy" id="2724944"/>
    <lineage>
        <taxon>Bacteria</taxon>
        <taxon>Bacillati</taxon>
        <taxon>Actinomycetota</taxon>
        <taxon>Actinomycetes</taxon>
        <taxon>Micrococcales</taxon>
        <taxon>Micrococcaceae</taxon>
        <taxon>Arthrobacter</taxon>
    </lineage>
</organism>
<keyword evidence="2" id="KW-1185">Reference proteome</keyword>